<reference evidence="5" key="1">
    <citation type="submission" date="2016-09" db="EMBL/GenBank/DDBJ databases">
        <authorList>
            <person name="Jeantristanb JTB J.-T."/>
            <person name="Ricardo R."/>
        </authorList>
    </citation>
    <scope>NUCLEOTIDE SEQUENCE [LARGE SCALE GENOMIC DNA]</scope>
</reference>
<comment type="subcellular location">
    <subcellularLocation>
        <location evidence="1">Membrane</location>
        <topology evidence="1">Multi-pass membrane protein</topology>
    </subcellularLocation>
</comment>
<dbReference type="PANTHER" id="PTHR23520:SF5">
    <property type="entry name" value="TRANSPORTER, PUTATIVE (AFU_ORTHOLOGUE AFUA_3G04000)-RELATED"/>
    <property type="match status" value="1"/>
</dbReference>
<evidence type="ECO:0000313" key="5">
    <source>
        <dbReference type="Proteomes" id="UP000198372"/>
    </source>
</evidence>
<evidence type="ECO:0000256" key="3">
    <source>
        <dbReference type="SAM" id="Phobius"/>
    </source>
</evidence>
<sequence length="501" mass="53478">MRSLVDEFGLRHVASSHSVRDVLLLFASRFVRMLAFGAVSPILVLHLRLLGLSDGRVGSFLSLTLLGDVLLSLVVTWTADTLGRRRVLVLGAFLMAVSGVVFHYFGSYIPLLLAAIIGIVSPSGNEVGPFSAIETGMLSQLVEPDARVYVLMWYQFLGLVGTSLGIACSGALIASLQQSGRSLVAAYQAVFYIYIGAAVLKVGLSFALTPYTEVDHPPISSHRASSALVTPSTAVRDDETHPDPERQPLLDARSSPPETGVTVTGAPPPRSDITTKLPVVRLLLLSLLFSIDSFGSSLVPNSFIAYYLRLAFEAPLSSITWTFAAGFILAGFSQLASGSVARRFGMIWTMVGTHIPAQILTIALAFAPSLLSAIILYLMRASISSMDGGVRGAFLSAIIPKESRTRYLGSKSAHSSLSTEEIDGPRADVANMGLYNDHLISFLKVINVFKTLATAPGPSLSGHLASQGAPGLRWSFVLCGALKILYDVGLLIGFRASKLDH</sequence>
<feature type="compositionally biased region" description="Basic and acidic residues" evidence="2">
    <location>
        <begin position="235"/>
        <end position="248"/>
    </location>
</feature>
<dbReference type="EMBL" id="FMSP01000024">
    <property type="protein sequence ID" value="SCV74914.1"/>
    <property type="molecule type" value="Genomic_DNA"/>
</dbReference>
<keyword evidence="3" id="KW-1133">Transmembrane helix</keyword>
<feature type="transmembrane region" description="Helical" evidence="3">
    <location>
        <begin position="57"/>
        <end position="75"/>
    </location>
</feature>
<keyword evidence="3" id="KW-0812">Transmembrane</keyword>
<dbReference type="InterPro" id="IPR011701">
    <property type="entry name" value="MFS"/>
</dbReference>
<evidence type="ECO:0000313" key="4">
    <source>
        <dbReference type="EMBL" id="SCV74914.1"/>
    </source>
</evidence>
<protein>
    <submittedName>
        <fullName evidence="4">BQ2448_7943 protein</fullName>
    </submittedName>
</protein>
<feature type="transmembrane region" description="Helical" evidence="3">
    <location>
        <begin position="87"/>
        <end position="120"/>
    </location>
</feature>
<name>A0A238FST3_9BASI</name>
<accession>A0A238FST3</accession>
<feature type="transmembrane region" description="Helical" evidence="3">
    <location>
        <begin position="152"/>
        <end position="174"/>
    </location>
</feature>
<dbReference type="AlphaFoldDB" id="A0A238FST3"/>
<proteinExistence type="predicted"/>
<feature type="region of interest" description="Disordered" evidence="2">
    <location>
        <begin position="219"/>
        <end position="267"/>
    </location>
</feature>
<dbReference type="PANTHER" id="PTHR23520">
    <property type="entry name" value="TRANSPORTER, PUTATIVE (AFU_ORTHOLOGUE AFUA_3G04000)-RELATED"/>
    <property type="match status" value="1"/>
</dbReference>
<evidence type="ECO:0000256" key="1">
    <source>
        <dbReference type="ARBA" id="ARBA00004141"/>
    </source>
</evidence>
<feature type="transmembrane region" description="Helical" evidence="3">
    <location>
        <begin position="21"/>
        <end position="45"/>
    </location>
</feature>
<dbReference type="OrthoDB" id="10027823at2759"/>
<feature type="transmembrane region" description="Helical" evidence="3">
    <location>
        <begin position="319"/>
        <end position="337"/>
    </location>
</feature>
<feature type="transmembrane region" description="Helical" evidence="3">
    <location>
        <begin position="186"/>
        <end position="208"/>
    </location>
</feature>
<dbReference type="GO" id="GO:0016020">
    <property type="term" value="C:membrane"/>
    <property type="evidence" value="ECO:0007669"/>
    <property type="project" value="UniProtKB-SubCell"/>
</dbReference>
<dbReference type="GO" id="GO:0022857">
    <property type="term" value="F:transmembrane transporter activity"/>
    <property type="evidence" value="ECO:0007669"/>
    <property type="project" value="InterPro"/>
</dbReference>
<keyword evidence="5" id="KW-1185">Reference proteome</keyword>
<evidence type="ECO:0000256" key="2">
    <source>
        <dbReference type="SAM" id="MobiDB-lite"/>
    </source>
</evidence>
<feature type="transmembrane region" description="Helical" evidence="3">
    <location>
        <begin position="357"/>
        <end position="378"/>
    </location>
</feature>
<feature type="compositionally biased region" description="Polar residues" evidence="2">
    <location>
        <begin position="222"/>
        <end position="233"/>
    </location>
</feature>
<dbReference type="Proteomes" id="UP000198372">
    <property type="component" value="Unassembled WGS sequence"/>
</dbReference>
<organism evidence="4 5">
    <name type="scientific">Microbotryum intermedium</name>
    <dbReference type="NCBI Taxonomy" id="269621"/>
    <lineage>
        <taxon>Eukaryota</taxon>
        <taxon>Fungi</taxon>
        <taxon>Dikarya</taxon>
        <taxon>Basidiomycota</taxon>
        <taxon>Pucciniomycotina</taxon>
        <taxon>Microbotryomycetes</taxon>
        <taxon>Microbotryales</taxon>
        <taxon>Microbotryaceae</taxon>
        <taxon>Microbotryum</taxon>
    </lineage>
</organism>
<dbReference type="InterPro" id="IPR036259">
    <property type="entry name" value="MFS_trans_sf"/>
</dbReference>
<dbReference type="SUPFAM" id="SSF103473">
    <property type="entry name" value="MFS general substrate transporter"/>
    <property type="match status" value="1"/>
</dbReference>
<dbReference type="Gene3D" id="1.20.1250.20">
    <property type="entry name" value="MFS general substrate transporter like domains"/>
    <property type="match status" value="2"/>
</dbReference>
<dbReference type="Pfam" id="PF07690">
    <property type="entry name" value="MFS_1"/>
    <property type="match status" value="1"/>
</dbReference>
<feature type="transmembrane region" description="Helical" evidence="3">
    <location>
        <begin position="282"/>
        <end position="307"/>
    </location>
</feature>
<keyword evidence="3" id="KW-0472">Membrane</keyword>
<dbReference type="STRING" id="269621.A0A238FST3"/>
<gene>
    <name evidence="4" type="ORF">BQ2448_7943</name>
</gene>